<evidence type="ECO:0000313" key="1">
    <source>
        <dbReference type="EnsemblMetazoa" id="GMOY006922-PA"/>
    </source>
</evidence>
<dbReference type="EnsemblMetazoa" id="GMOY006922-RA">
    <property type="protein sequence ID" value="GMOY006922-PA"/>
    <property type="gene ID" value="GMOY006922"/>
</dbReference>
<sequence>MKKNLNTRYKAIVSDGQGKERIYGMAFVRNDVCKWLYMFVRASACIYSDHITKRHVYVRISKHPHIHADIRIRTVVT</sequence>
<dbReference type="EMBL" id="CCAG010003428">
    <property type="status" value="NOT_ANNOTATED_CDS"/>
    <property type="molecule type" value="Genomic_DNA"/>
</dbReference>
<dbReference type="Proteomes" id="UP000092444">
    <property type="component" value="Unassembled WGS sequence"/>
</dbReference>
<name>A0A1B0G0Y7_GLOMM</name>
<organism evidence="1 2">
    <name type="scientific">Glossina morsitans morsitans</name>
    <name type="common">Savannah tsetse fly</name>
    <dbReference type="NCBI Taxonomy" id="37546"/>
    <lineage>
        <taxon>Eukaryota</taxon>
        <taxon>Metazoa</taxon>
        <taxon>Ecdysozoa</taxon>
        <taxon>Arthropoda</taxon>
        <taxon>Hexapoda</taxon>
        <taxon>Insecta</taxon>
        <taxon>Pterygota</taxon>
        <taxon>Neoptera</taxon>
        <taxon>Endopterygota</taxon>
        <taxon>Diptera</taxon>
        <taxon>Brachycera</taxon>
        <taxon>Muscomorpha</taxon>
        <taxon>Hippoboscoidea</taxon>
        <taxon>Glossinidae</taxon>
        <taxon>Glossina</taxon>
    </lineage>
</organism>
<evidence type="ECO:0000313" key="2">
    <source>
        <dbReference type="Proteomes" id="UP000092444"/>
    </source>
</evidence>
<protein>
    <submittedName>
        <fullName evidence="1">Uncharacterized protein</fullName>
    </submittedName>
</protein>
<dbReference type="AlphaFoldDB" id="A0A1B0G0Y7"/>
<keyword evidence="2" id="KW-1185">Reference proteome</keyword>
<dbReference type="VEuPathDB" id="VectorBase:GMOY006922"/>
<proteinExistence type="predicted"/>
<reference evidence="1" key="1">
    <citation type="submission" date="2020-05" db="UniProtKB">
        <authorList>
            <consortium name="EnsemblMetazoa"/>
        </authorList>
    </citation>
    <scope>IDENTIFICATION</scope>
    <source>
        <strain evidence="1">Yale</strain>
    </source>
</reference>
<accession>A0A1B0G0Y7</accession>